<dbReference type="EMBL" id="UYYB01149493">
    <property type="protein sequence ID" value="VDM86048.1"/>
    <property type="molecule type" value="Genomic_DNA"/>
</dbReference>
<sequence>MTGGSAAETGSSARDDNEDARADEKREVQERAGESERDVMRVFIGCHSRTVSSLPAIVARLTRAGRAR</sequence>
<dbReference type="Proteomes" id="UP000270094">
    <property type="component" value="Unassembled WGS sequence"/>
</dbReference>
<feature type="compositionally biased region" description="Basic and acidic residues" evidence="1">
    <location>
        <begin position="13"/>
        <end position="38"/>
    </location>
</feature>
<organism evidence="2 3">
    <name type="scientific">Strongylus vulgaris</name>
    <name type="common">Blood worm</name>
    <dbReference type="NCBI Taxonomy" id="40348"/>
    <lineage>
        <taxon>Eukaryota</taxon>
        <taxon>Metazoa</taxon>
        <taxon>Ecdysozoa</taxon>
        <taxon>Nematoda</taxon>
        <taxon>Chromadorea</taxon>
        <taxon>Rhabditida</taxon>
        <taxon>Rhabditina</taxon>
        <taxon>Rhabditomorpha</taxon>
        <taxon>Strongyloidea</taxon>
        <taxon>Strongylidae</taxon>
        <taxon>Strongylus</taxon>
    </lineage>
</organism>
<reference evidence="2 3" key="1">
    <citation type="submission" date="2018-11" db="EMBL/GenBank/DDBJ databases">
        <authorList>
            <consortium name="Pathogen Informatics"/>
        </authorList>
    </citation>
    <scope>NUCLEOTIDE SEQUENCE [LARGE SCALE GENOMIC DNA]</scope>
</reference>
<feature type="non-terminal residue" evidence="2">
    <location>
        <position position="68"/>
    </location>
</feature>
<evidence type="ECO:0000256" key="1">
    <source>
        <dbReference type="SAM" id="MobiDB-lite"/>
    </source>
</evidence>
<gene>
    <name evidence="2" type="ORF">SVUK_LOCUS21046</name>
</gene>
<dbReference type="AlphaFoldDB" id="A0A3P7M448"/>
<feature type="region of interest" description="Disordered" evidence="1">
    <location>
        <begin position="1"/>
        <end position="38"/>
    </location>
</feature>
<name>A0A3P7M448_STRVU</name>
<proteinExistence type="predicted"/>
<keyword evidence="3" id="KW-1185">Reference proteome</keyword>
<protein>
    <submittedName>
        <fullName evidence="2">Uncharacterized protein</fullName>
    </submittedName>
</protein>
<evidence type="ECO:0000313" key="3">
    <source>
        <dbReference type="Proteomes" id="UP000270094"/>
    </source>
</evidence>
<evidence type="ECO:0000313" key="2">
    <source>
        <dbReference type="EMBL" id="VDM86048.1"/>
    </source>
</evidence>
<accession>A0A3P7M448</accession>